<dbReference type="InterPro" id="IPR012902">
    <property type="entry name" value="N_methyl_site"/>
</dbReference>
<dbReference type="NCBIfam" id="TIGR04294">
    <property type="entry name" value="pre_pil_HX9DG"/>
    <property type="match status" value="1"/>
</dbReference>
<keyword evidence="1" id="KW-1133">Transmembrane helix</keyword>
<gene>
    <name evidence="3" type="ORF">Pan54_15460</name>
</gene>
<dbReference type="PANTHER" id="PTHR30093">
    <property type="entry name" value="GENERAL SECRETION PATHWAY PROTEIN G"/>
    <property type="match status" value="1"/>
</dbReference>
<evidence type="ECO:0000259" key="2">
    <source>
        <dbReference type="Pfam" id="PF07596"/>
    </source>
</evidence>
<evidence type="ECO:0000313" key="4">
    <source>
        <dbReference type="Proteomes" id="UP000316095"/>
    </source>
</evidence>
<feature type="transmembrane region" description="Helical" evidence="1">
    <location>
        <begin position="16"/>
        <end position="40"/>
    </location>
</feature>
<proteinExistence type="predicted"/>
<keyword evidence="1" id="KW-0812">Transmembrane</keyword>
<dbReference type="Proteomes" id="UP000316095">
    <property type="component" value="Unassembled WGS sequence"/>
</dbReference>
<protein>
    <recommendedName>
        <fullName evidence="2">DUF1559 domain-containing protein</fullName>
    </recommendedName>
</protein>
<keyword evidence="4" id="KW-1185">Reference proteome</keyword>
<dbReference type="EMBL" id="SJPG01000001">
    <property type="protein sequence ID" value="TWT60819.1"/>
    <property type="molecule type" value="Genomic_DNA"/>
</dbReference>
<dbReference type="RefSeq" id="WP_146502885.1">
    <property type="nucleotide sequence ID" value="NZ_SJPG01000001.1"/>
</dbReference>
<dbReference type="SUPFAM" id="SSF54523">
    <property type="entry name" value="Pili subunits"/>
    <property type="match status" value="1"/>
</dbReference>
<organism evidence="3 4">
    <name type="scientific">Rubinisphaera italica</name>
    <dbReference type="NCBI Taxonomy" id="2527969"/>
    <lineage>
        <taxon>Bacteria</taxon>
        <taxon>Pseudomonadati</taxon>
        <taxon>Planctomycetota</taxon>
        <taxon>Planctomycetia</taxon>
        <taxon>Planctomycetales</taxon>
        <taxon>Planctomycetaceae</taxon>
        <taxon>Rubinisphaera</taxon>
    </lineage>
</organism>
<dbReference type="NCBIfam" id="TIGR02532">
    <property type="entry name" value="IV_pilin_GFxxxE"/>
    <property type="match status" value="1"/>
</dbReference>
<dbReference type="Pfam" id="PF07596">
    <property type="entry name" value="SBP_bac_10"/>
    <property type="match status" value="1"/>
</dbReference>
<dbReference type="OrthoDB" id="214579at2"/>
<name>A0A5C5XDU9_9PLAN</name>
<dbReference type="Gene3D" id="3.30.700.10">
    <property type="entry name" value="Glycoprotein, Type 4 Pilin"/>
    <property type="match status" value="1"/>
</dbReference>
<reference evidence="3 4" key="1">
    <citation type="submission" date="2019-02" db="EMBL/GenBank/DDBJ databases">
        <title>Deep-cultivation of Planctomycetes and their phenomic and genomic characterization uncovers novel biology.</title>
        <authorList>
            <person name="Wiegand S."/>
            <person name="Jogler M."/>
            <person name="Boedeker C."/>
            <person name="Pinto D."/>
            <person name="Vollmers J."/>
            <person name="Rivas-Marin E."/>
            <person name="Kohn T."/>
            <person name="Peeters S.H."/>
            <person name="Heuer A."/>
            <person name="Rast P."/>
            <person name="Oberbeckmann S."/>
            <person name="Bunk B."/>
            <person name="Jeske O."/>
            <person name="Meyerdierks A."/>
            <person name="Storesund J.E."/>
            <person name="Kallscheuer N."/>
            <person name="Luecker S."/>
            <person name="Lage O.M."/>
            <person name="Pohl T."/>
            <person name="Merkel B.J."/>
            <person name="Hornburger P."/>
            <person name="Mueller R.-W."/>
            <person name="Bruemmer F."/>
            <person name="Labrenz M."/>
            <person name="Spormann A.M."/>
            <person name="Op Den Camp H."/>
            <person name="Overmann J."/>
            <person name="Amann R."/>
            <person name="Jetten M.S.M."/>
            <person name="Mascher T."/>
            <person name="Medema M.H."/>
            <person name="Devos D.P."/>
            <person name="Kaster A.-K."/>
            <person name="Ovreas L."/>
            <person name="Rohde M."/>
            <person name="Galperin M.Y."/>
            <person name="Jogler C."/>
        </authorList>
    </citation>
    <scope>NUCLEOTIDE SEQUENCE [LARGE SCALE GENOMIC DNA]</scope>
    <source>
        <strain evidence="3 4">Pan54</strain>
    </source>
</reference>
<sequence>MSAGQQIQRTSANVRAFTVIELLVSIAIIAVLVSLLLPAVQQAREAARKMSCKNNLKQLSLGIIQYADIYSCYPPAYDRYDDDTMNIHKELWSWTPRILPFIEQADLYDQMRLDESIGFPSNIKPARTILPIVQCPSAPANRLCSVTSSIPGCEDMAETNYVCVTSTLERVPGRVGFRNGSGLLIYDDWLPTKSATDGLSSTILLTESDKTIPNHLGSVCQGVEYQGYIWGYFASATAYYGINNPQKTVYGDHIFSYHPGGANFSFADGHVKFISENIDQTLLEALTTRAGGEVIGEY</sequence>
<comment type="caution">
    <text evidence="3">The sequence shown here is derived from an EMBL/GenBank/DDBJ whole genome shotgun (WGS) entry which is preliminary data.</text>
</comment>
<feature type="domain" description="DUF1559" evidence="2">
    <location>
        <begin position="41"/>
        <end position="280"/>
    </location>
</feature>
<keyword evidence="1" id="KW-0472">Membrane</keyword>
<evidence type="ECO:0000313" key="3">
    <source>
        <dbReference type="EMBL" id="TWT60819.1"/>
    </source>
</evidence>
<dbReference type="AlphaFoldDB" id="A0A5C5XDU9"/>
<dbReference type="InterPro" id="IPR027558">
    <property type="entry name" value="Pre_pil_HX9DG_C"/>
</dbReference>
<accession>A0A5C5XDU9</accession>
<dbReference type="Pfam" id="PF07963">
    <property type="entry name" value="N_methyl"/>
    <property type="match status" value="1"/>
</dbReference>
<evidence type="ECO:0000256" key="1">
    <source>
        <dbReference type="SAM" id="Phobius"/>
    </source>
</evidence>
<dbReference type="PANTHER" id="PTHR30093:SF2">
    <property type="entry name" value="TYPE II SECRETION SYSTEM PROTEIN H"/>
    <property type="match status" value="1"/>
</dbReference>
<dbReference type="InterPro" id="IPR045584">
    <property type="entry name" value="Pilin-like"/>
</dbReference>
<dbReference type="InterPro" id="IPR011453">
    <property type="entry name" value="DUF1559"/>
</dbReference>